<evidence type="ECO:0000313" key="5">
    <source>
        <dbReference type="Proteomes" id="UP000248857"/>
    </source>
</evidence>
<sequence length="151" mass="16356">MNSCVLMGEIIKAPELRFTQDGQTAIAEMTVQFPAIRAEDPMETVKVVSWGNMAQQVQEQYQQGDQVVIEGRLTMNSIDRPEGFKEKVAEVTASRIHPMSMNAVTTSVPSMPTTASQGRSAPPAVAQTAPPQAAPQAAPPVEEPNYDDIPF</sequence>
<evidence type="ECO:0000256" key="3">
    <source>
        <dbReference type="SAM" id="MobiDB-lite"/>
    </source>
</evidence>
<feature type="compositionally biased region" description="Polar residues" evidence="3">
    <location>
        <begin position="102"/>
        <end position="119"/>
    </location>
</feature>
<dbReference type="OrthoDB" id="513679at2"/>
<dbReference type="Gene3D" id="2.40.50.140">
    <property type="entry name" value="Nucleic acid-binding proteins"/>
    <property type="match status" value="1"/>
</dbReference>
<dbReference type="AlphaFoldDB" id="A0A2W1JJK7"/>
<dbReference type="SUPFAM" id="SSF50249">
    <property type="entry name" value="Nucleic acid-binding proteins"/>
    <property type="match status" value="1"/>
</dbReference>
<dbReference type="Proteomes" id="UP000248857">
    <property type="component" value="Unassembled WGS sequence"/>
</dbReference>
<dbReference type="GO" id="GO:0003697">
    <property type="term" value="F:single-stranded DNA binding"/>
    <property type="evidence" value="ECO:0007669"/>
    <property type="project" value="InterPro"/>
</dbReference>
<comment type="caution">
    <text evidence="4">The sequence shown here is derived from an EMBL/GenBank/DDBJ whole genome shotgun (WGS) entry which is preliminary data.</text>
</comment>
<dbReference type="PROSITE" id="PS50935">
    <property type="entry name" value="SSB"/>
    <property type="match status" value="1"/>
</dbReference>
<evidence type="ECO:0000256" key="1">
    <source>
        <dbReference type="ARBA" id="ARBA00023125"/>
    </source>
</evidence>
<dbReference type="InterPro" id="IPR012340">
    <property type="entry name" value="NA-bd_OB-fold"/>
</dbReference>
<name>A0A2W1JJK7_9CYAN</name>
<dbReference type="Pfam" id="PF00436">
    <property type="entry name" value="SSB"/>
    <property type="match status" value="1"/>
</dbReference>
<feature type="region of interest" description="Disordered" evidence="3">
    <location>
        <begin position="100"/>
        <end position="151"/>
    </location>
</feature>
<keyword evidence="1 2" id="KW-0238">DNA-binding</keyword>
<gene>
    <name evidence="4" type="ORF">C1752_02088</name>
</gene>
<dbReference type="InterPro" id="IPR000424">
    <property type="entry name" value="Primosome_PriB/ssb"/>
</dbReference>
<protein>
    <submittedName>
        <fullName evidence="4">Thylakoid-associated single-stranded DNA-bindingprotein</fullName>
    </submittedName>
</protein>
<feature type="compositionally biased region" description="Low complexity" evidence="3">
    <location>
        <begin position="121"/>
        <end position="136"/>
    </location>
</feature>
<dbReference type="EMBL" id="PQWO01000005">
    <property type="protein sequence ID" value="PZD73620.1"/>
    <property type="molecule type" value="Genomic_DNA"/>
</dbReference>
<proteinExistence type="predicted"/>
<keyword evidence="5" id="KW-1185">Reference proteome</keyword>
<accession>A0A2W1JJK7</accession>
<reference evidence="4 5" key="1">
    <citation type="journal article" date="2018" name="Sci. Rep.">
        <title>A novel species of the marine cyanobacterium Acaryochloris with a unique pigment content and lifestyle.</title>
        <authorList>
            <person name="Partensky F."/>
            <person name="Six C."/>
            <person name="Ratin M."/>
            <person name="Garczarek L."/>
            <person name="Vaulot D."/>
            <person name="Probert I."/>
            <person name="Calteau A."/>
            <person name="Gourvil P."/>
            <person name="Marie D."/>
            <person name="Grebert T."/>
            <person name="Bouchier C."/>
            <person name="Le Panse S."/>
            <person name="Gachenot M."/>
            <person name="Rodriguez F."/>
            <person name="Garrido J.L."/>
        </authorList>
    </citation>
    <scope>NUCLEOTIDE SEQUENCE [LARGE SCALE GENOMIC DNA]</scope>
    <source>
        <strain evidence="4 5">RCC1774</strain>
    </source>
</reference>
<dbReference type="CDD" id="cd04496">
    <property type="entry name" value="SSB_OBF"/>
    <property type="match status" value="1"/>
</dbReference>
<evidence type="ECO:0000256" key="2">
    <source>
        <dbReference type="PROSITE-ProRule" id="PRU00252"/>
    </source>
</evidence>
<evidence type="ECO:0000313" key="4">
    <source>
        <dbReference type="EMBL" id="PZD73620.1"/>
    </source>
</evidence>
<dbReference type="RefSeq" id="WP_110986049.1">
    <property type="nucleotide sequence ID" value="NZ_CAWNWM010000005.1"/>
</dbReference>
<organism evidence="4 5">
    <name type="scientific">Acaryochloris thomasi RCC1774</name>
    <dbReference type="NCBI Taxonomy" id="1764569"/>
    <lineage>
        <taxon>Bacteria</taxon>
        <taxon>Bacillati</taxon>
        <taxon>Cyanobacteriota</taxon>
        <taxon>Cyanophyceae</taxon>
        <taxon>Acaryochloridales</taxon>
        <taxon>Acaryochloridaceae</taxon>
        <taxon>Acaryochloris</taxon>
        <taxon>Acaryochloris thomasi</taxon>
    </lineage>
</organism>